<accession>A0AAD2HG33</accession>
<comment type="caution">
    <text evidence="1">The sequence shown here is derived from an EMBL/GenBank/DDBJ whole genome shotgun (WGS) entry which is preliminary data.</text>
</comment>
<dbReference type="AlphaFoldDB" id="A0AAD2HG33"/>
<organism evidence="1 2">
    <name type="scientific">Mycena citricolor</name>
    <dbReference type="NCBI Taxonomy" id="2018698"/>
    <lineage>
        <taxon>Eukaryota</taxon>
        <taxon>Fungi</taxon>
        <taxon>Dikarya</taxon>
        <taxon>Basidiomycota</taxon>
        <taxon>Agaricomycotina</taxon>
        <taxon>Agaricomycetes</taxon>
        <taxon>Agaricomycetidae</taxon>
        <taxon>Agaricales</taxon>
        <taxon>Marasmiineae</taxon>
        <taxon>Mycenaceae</taxon>
        <taxon>Mycena</taxon>
    </lineage>
</organism>
<evidence type="ECO:0000313" key="2">
    <source>
        <dbReference type="Proteomes" id="UP001295794"/>
    </source>
</evidence>
<reference evidence="1" key="1">
    <citation type="submission" date="2023-11" db="EMBL/GenBank/DDBJ databases">
        <authorList>
            <person name="De Vega J J."/>
            <person name="De Vega J J."/>
        </authorList>
    </citation>
    <scope>NUCLEOTIDE SEQUENCE</scope>
</reference>
<evidence type="ECO:0000313" key="1">
    <source>
        <dbReference type="EMBL" id="CAK5275196.1"/>
    </source>
</evidence>
<dbReference type="Proteomes" id="UP001295794">
    <property type="component" value="Unassembled WGS sequence"/>
</dbReference>
<gene>
    <name evidence="1" type="ORF">MYCIT1_LOCUS22800</name>
</gene>
<protein>
    <submittedName>
        <fullName evidence="1">Uncharacterized protein</fullName>
    </submittedName>
</protein>
<proteinExistence type="predicted"/>
<name>A0AAD2HG33_9AGAR</name>
<keyword evidence="2" id="KW-1185">Reference proteome</keyword>
<sequence>MSKSSSCHRVADLGVPCLIVFQLVQRAACHNLSKSSYAAYASARSKTRKSPLRCFVTTNRGPGSVWMRCSSPGYGAASVRAIRIKRARMSPSGVCVSPEGELYRRSPSRYSSTLPISFSSRSWLVLPPSRSPSKSIANVSSTCSVLSKRAEAVSKVTPCVAKPGGFPFCFEGTVCSLGQFRAKCPSASQFRHLFAAISSSRFCAVNLRSHGRSVASRPGSFLFFDPLLFSPETAAADV</sequence>
<dbReference type="EMBL" id="CAVNYO010000405">
    <property type="protein sequence ID" value="CAK5275196.1"/>
    <property type="molecule type" value="Genomic_DNA"/>
</dbReference>